<dbReference type="EMBL" id="CADEHS020000345">
    <property type="protein sequence ID" value="CAG9951541.1"/>
    <property type="molecule type" value="Genomic_DNA"/>
</dbReference>
<gene>
    <name evidence="1" type="ORF">CRV2_00016380</name>
</gene>
<reference evidence="1" key="1">
    <citation type="submission" date="2020-04" db="EMBL/GenBank/DDBJ databases">
        <authorList>
            <person name="Broberg M."/>
        </authorList>
    </citation>
    <scope>NUCLEOTIDE SEQUENCE</scope>
</reference>
<comment type="caution">
    <text evidence="1">The sequence shown here is derived from an EMBL/GenBank/DDBJ whole genome shotgun (WGS) entry which is preliminary data.</text>
</comment>
<dbReference type="Proteomes" id="UP000836387">
    <property type="component" value="Unassembled WGS sequence"/>
</dbReference>
<name>A0ACA9UDV1_BIOOC</name>
<evidence type="ECO:0000313" key="2">
    <source>
        <dbReference type="Proteomes" id="UP000836387"/>
    </source>
</evidence>
<proteinExistence type="predicted"/>
<evidence type="ECO:0000313" key="1">
    <source>
        <dbReference type="EMBL" id="CAG9951541.1"/>
    </source>
</evidence>
<protein>
    <submittedName>
        <fullName evidence="1">Uncharacterized protein</fullName>
    </submittedName>
</protein>
<sequence length="364" mass="40386">MGISDHNMASGTVVLLDHGTRIQNNETRYHNPQLQGRRYPTEAEKMITEASCGRRPSDLVQIRGVVSFRLRADAVTPLTAIRLMGSFALDRTLLFAEDSLDEWESGFYRDHIPPILTATHNMDAAQQRIWCSILALIARLEIAASLAHGNSSMSARSILDHIPSYHSGSEDPFCRCLNASMNCFKLLSEVMELCLPAPYTRADRSTDKNAYSFENTIFASRWNNLLRKLLAWEKARPVELEEAYIVGSSENTLPKIIYSGGGGISTNILYRTAMFLLLSKKPESASSFERGPNASPDDEHMYPLYHLRFVCGIALHCEAGDSHCWDPCTIAAISVLMPHITGLIQPTDMAGIKHSIKSSGWPAG</sequence>
<accession>A0ACA9UDV1</accession>
<keyword evidence="2" id="KW-1185">Reference proteome</keyword>
<reference evidence="1" key="2">
    <citation type="submission" date="2021-10" db="EMBL/GenBank/DDBJ databases">
        <authorList>
            <person name="Piombo E."/>
        </authorList>
    </citation>
    <scope>NUCLEOTIDE SEQUENCE</scope>
</reference>
<organism evidence="1 2">
    <name type="scientific">Clonostachys rosea f. rosea IK726</name>
    <dbReference type="NCBI Taxonomy" id="1349383"/>
    <lineage>
        <taxon>Eukaryota</taxon>
        <taxon>Fungi</taxon>
        <taxon>Dikarya</taxon>
        <taxon>Ascomycota</taxon>
        <taxon>Pezizomycotina</taxon>
        <taxon>Sordariomycetes</taxon>
        <taxon>Hypocreomycetidae</taxon>
        <taxon>Hypocreales</taxon>
        <taxon>Bionectriaceae</taxon>
        <taxon>Clonostachys</taxon>
    </lineage>
</organism>